<organism evidence="2 3">
    <name type="scientific">Brumimicrobium aurantiacum</name>
    <dbReference type="NCBI Taxonomy" id="1737063"/>
    <lineage>
        <taxon>Bacteria</taxon>
        <taxon>Pseudomonadati</taxon>
        <taxon>Bacteroidota</taxon>
        <taxon>Flavobacteriia</taxon>
        <taxon>Flavobacteriales</taxon>
        <taxon>Crocinitomicaceae</taxon>
        <taxon>Brumimicrobium</taxon>
    </lineage>
</organism>
<feature type="chain" id="PRO_5017755703" evidence="1">
    <location>
        <begin position="21"/>
        <end position="300"/>
    </location>
</feature>
<evidence type="ECO:0000313" key="3">
    <source>
        <dbReference type="Proteomes" id="UP000257127"/>
    </source>
</evidence>
<proteinExistence type="predicted"/>
<dbReference type="Proteomes" id="UP000257127">
    <property type="component" value="Unassembled WGS sequence"/>
</dbReference>
<dbReference type="AlphaFoldDB" id="A0A3E1EY86"/>
<keyword evidence="1" id="KW-0732">Signal</keyword>
<dbReference type="OrthoDB" id="1466267at2"/>
<accession>A0A3E1EY86</accession>
<feature type="signal peptide" evidence="1">
    <location>
        <begin position="1"/>
        <end position="20"/>
    </location>
</feature>
<comment type="caution">
    <text evidence="2">The sequence shown here is derived from an EMBL/GenBank/DDBJ whole genome shotgun (WGS) entry which is preliminary data.</text>
</comment>
<dbReference type="EMBL" id="QURB01000003">
    <property type="protein sequence ID" value="RFC54512.1"/>
    <property type="molecule type" value="Genomic_DNA"/>
</dbReference>
<protein>
    <submittedName>
        <fullName evidence="2">Uncharacterized protein</fullName>
    </submittedName>
</protein>
<dbReference type="RefSeq" id="WP_116880347.1">
    <property type="nucleotide sequence ID" value="NZ_QURB01000003.1"/>
</dbReference>
<sequence length="300" mass="33350">MKKLFLSCLASVLLIGSAHAQYNSIAKQNVITEEVQVERVNQATQEVEIITEVREVQADSYGNAEGNQYDLAVDGAFEGQTIAVLHLYTGEGFDFSYPTASLKEKGFSVYRWINNPPSAEELEKALDKSCQLWIVSSNRRKLNEDHAKVIKKYFDSGKGVYIWGDNQPYYADANYIADYLIGNSMTGNVMGDQTVGLLENEKKSGIMPNHLITTGLQNIYEGITIATIAEHKDLTPIIYGSSGNLVTAAYEKDGKRLLVDGGFTRLFLKWDTAGTGRYVKNAAAWLVNYERFGDEVIAKK</sequence>
<evidence type="ECO:0000256" key="1">
    <source>
        <dbReference type="SAM" id="SignalP"/>
    </source>
</evidence>
<reference evidence="2 3" key="1">
    <citation type="submission" date="2018-08" db="EMBL/GenBank/DDBJ databases">
        <title>The draft genome squence of Brumimicrobium sp. N62.</title>
        <authorList>
            <person name="Du Z.-J."/>
            <person name="Luo H.-R."/>
        </authorList>
    </citation>
    <scope>NUCLEOTIDE SEQUENCE [LARGE SCALE GENOMIC DNA]</scope>
    <source>
        <strain evidence="2 3">N62</strain>
    </source>
</reference>
<keyword evidence="3" id="KW-1185">Reference proteome</keyword>
<gene>
    <name evidence="2" type="ORF">DXU93_05865</name>
</gene>
<name>A0A3E1EY86_9FLAO</name>
<evidence type="ECO:0000313" key="2">
    <source>
        <dbReference type="EMBL" id="RFC54512.1"/>
    </source>
</evidence>